<dbReference type="InterPro" id="IPR051681">
    <property type="entry name" value="Ser/Thr_Kinases-Pseudokinases"/>
</dbReference>
<dbReference type="SMART" id="SM00220">
    <property type="entry name" value="S_TKc"/>
    <property type="match status" value="1"/>
</dbReference>
<dbReference type="CDD" id="cd14014">
    <property type="entry name" value="STKc_PknB_like"/>
    <property type="match status" value="1"/>
</dbReference>
<dbReference type="PANTHER" id="PTHR44329:SF214">
    <property type="entry name" value="PROTEIN KINASE DOMAIN-CONTAINING PROTEIN"/>
    <property type="match status" value="1"/>
</dbReference>
<accession>A0ABQ2F293</accession>
<dbReference type="EMBL" id="BMPP01000012">
    <property type="protein sequence ID" value="GGK32639.1"/>
    <property type="molecule type" value="Genomic_DNA"/>
</dbReference>
<keyword evidence="2" id="KW-0808">Transferase</keyword>
<dbReference type="PANTHER" id="PTHR44329">
    <property type="entry name" value="SERINE/THREONINE-PROTEIN KINASE TNNI3K-RELATED"/>
    <property type="match status" value="1"/>
</dbReference>
<reference evidence="3" key="1">
    <citation type="journal article" date="2019" name="Int. J. Syst. Evol. Microbiol.">
        <title>The Global Catalogue of Microorganisms (GCM) 10K type strain sequencing project: providing services to taxonomists for standard genome sequencing and annotation.</title>
        <authorList>
            <consortium name="The Broad Institute Genomics Platform"/>
            <consortium name="The Broad Institute Genome Sequencing Center for Infectious Disease"/>
            <person name="Wu L."/>
            <person name="Ma J."/>
        </authorList>
    </citation>
    <scope>NUCLEOTIDE SEQUENCE [LARGE SCALE GENOMIC DNA]</scope>
    <source>
        <strain evidence="3">JCM 30331</strain>
    </source>
</reference>
<evidence type="ECO:0000259" key="1">
    <source>
        <dbReference type="PROSITE" id="PS50011"/>
    </source>
</evidence>
<proteinExistence type="predicted"/>
<evidence type="ECO:0000313" key="2">
    <source>
        <dbReference type="EMBL" id="GGK32639.1"/>
    </source>
</evidence>
<keyword evidence="3" id="KW-1185">Reference proteome</keyword>
<comment type="caution">
    <text evidence="2">The sequence shown here is derived from an EMBL/GenBank/DDBJ whole genome shotgun (WGS) entry which is preliminary data.</text>
</comment>
<protein>
    <submittedName>
        <fullName evidence="2">Serine/threonine protein kinase</fullName>
    </submittedName>
</protein>
<dbReference type="SUPFAM" id="SSF56112">
    <property type="entry name" value="Protein kinase-like (PK-like)"/>
    <property type="match status" value="1"/>
</dbReference>
<sequence length="277" mass="30204">MMADVQIISAVQPLEDTVLVSRHGGVVAERARWQGQDVFVKTLESRDIATARRFEHEGAVASRLNHPQLAALLARSPTQLLFSWIEGCTLRERVEQGPLAVPEALRITAGVLRGLCELHMYGITHQDLKPENVIVAASRPEAAAVRLIDFGMSHARDLPLDIHRGTRMGTPHFMAPEQFRGLRGEPRSDLYSAGVLLFDCLAGHPPYEDAMGWLAGLHDQRAPLPGPGALHPLMLASLQREPQDRPESAQAMLGWLSQVAGSLGVDLDAHGDPTPNS</sequence>
<evidence type="ECO:0000313" key="3">
    <source>
        <dbReference type="Proteomes" id="UP000647587"/>
    </source>
</evidence>
<dbReference type="PROSITE" id="PS00108">
    <property type="entry name" value="PROTEIN_KINASE_ST"/>
    <property type="match status" value="1"/>
</dbReference>
<dbReference type="InterPro" id="IPR008271">
    <property type="entry name" value="Ser/Thr_kinase_AS"/>
</dbReference>
<dbReference type="PROSITE" id="PS50011">
    <property type="entry name" value="PROTEIN_KINASE_DOM"/>
    <property type="match status" value="1"/>
</dbReference>
<dbReference type="InterPro" id="IPR000719">
    <property type="entry name" value="Prot_kinase_dom"/>
</dbReference>
<dbReference type="Proteomes" id="UP000647587">
    <property type="component" value="Unassembled WGS sequence"/>
</dbReference>
<name>A0ABQ2F293_9DEIO</name>
<dbReference type="Gene3D" id="3.30.200.20">
    <property type="entry name" value="Phosphorylase Kinase, domain 1"/>
    <property type="match status" value="1"/>
</dbReference>
<feature type="domain" description="Protein kinase" evidence="1">
    <location>
        <begin position="12"/>
        <end position="256"/>
    </location>
</feature>
<keyword evidence="2" id="KW-0418">Kinase</keyword>
<dbReference type="GO" id="GO:0004674">
    <property type="term" value="F:protein serine/threonine kinase activity"/>
    <property type="evidence" value="ECO:0007669"/>
    <property type="project" value="UniProtKB-KW"/>
</dbReference>
<dbReference type="Pfam" id="PF00069">
    <property type="entry name" value="Pkinase"/>
    <property type="match status" value="1"/>
</dbReference>
<gene>
    <name evidence="2" type="ORF">GCM10008955_28240</name>
</gene>
<keyword evidence="2" id="KW-0723">Serine/threonine-protein kinase</keyword>
<organism evidence="2 3">
    <name type="scientific">Deinococcus malanensis</name>
    <dbReference type="NCBI Taxonomy" id="1706855"/>
    <lineage>
        <taxon>Bacteria</taxon>
        <taxon>Thermotogati</taxon>
        <taxon>Deinococcota</taxon>
        <taxon>Deinococci</taxon>
        <taxon>Deinococcales</taxon>
        <taxon>Deinococcaceae</taxon>
        <taxon>Deinococcus</taxon>
    </lineage>
</organism>
<dbReference type="InterPro" id="IPR011009">
    <property type="entry name" value="Kinase-like_dom_sf"/>
</dbReference>
<dbReference type="Gene3D" id="1.10.510.10">
    <property type="entry name" value="Transferase(Phosphotransferase) domain 1"/>
    <property type="match status" value="1"/>
</dbReference>